<dbReference type="EMBL" id="RSCM01000018">
    <property type="protein sequence ID" value="RUS93502.1"/>
    <property type="molecule type" value="Genomic_DNA"/>
</dbReference>
<evidence type="ECO:0000313" key="8">
    <source>
        <dbReference type="Proteomes" id="UP000276103"/>
    </source>
</evidence>
<proteinExistence type="inferred from homology"/>
<dbReference type="PANTHER" id="PTHR21716">
    <property type="entry name" value="TRANSMEMBRANE PROTEIN"/>
    <property type="match status" value="1"/>
</dbReference>
<dbReference type="OrthoDB" id="506451at2"/>
<evidence type="ECO:0000256" key="5">
    <source>
        <dbReference type="ARBA" id="ARBA00023136"/>
    </source>
</evidence>
<feature type="transmembrane region" description="Helical" evidence="6">
    <location>
        <begin position="26"/>
        <end position="44"/>
    </location>
</feature>
<evidence type="ECO:0000256" key="4">
    <source>
        <dbReference type="ARBA" id="ARBA00022989"/>
    </source>
</evidence>
<evidence type="ECO:0000256" key="3">
    <source>
        <dbReference type="ARBA" id="ARBA00022692"/>
    </source>
</evidence>
<name>A0A433UI40_ANAVA</name>
<gene>
    <name evidence="7" type="ORF">DSM107003_42980</name>
</gene>
<feature type="transmembrane region" description="Helical" evidence="6">
    <location>
        <begin position="137"/>
        <end position="162"/>
    </location>
</feature>
<comment type="similarity">
    <text evidence="2">Belongs to the autoinducer-2 exporter (AI-2E) (TC 2.A.86) family.</text>
</comment>
<comment type="caution">
    <text evidence="7">The sequence shown here is derived from an EMBL/GenBank/DDBJ whole genome shotgun (WGS) entry which is preliminary data.</text>
</comment>
<evidence type="ECO:0000256" key="6">
    <source>
        <dbReference type="SAM" id="Phobius"/>
    </source>
</evidence>
<dbReference type="Pfam" id="PF01594">
    <property type="entry name" value="AI-2E_transport"/>
    <property type="match status" value="1"/>
</dbReference>
<feature type="transmembrane region" description="Helical" evidence="6">
    <location>
        <begin position="190"/>
        <end position="211"/>
    </location>
</feature>
<evidence type="ECO:0000313" key="7">
    <source>
        <dbReference type="EMBL" id="RUS93502.1"/>
    </source>
</evidence>
<reference evidence="7 8" key="1">
    <citation type="journal article" date="2019" name="Genome Biol. Evol.">
        <title>Day and night: Metabolic profiles and evolutionary relationships of six axenic non-marine cyanobacteria.</title>
        <authorList>
            <person name="Will S.E."/>
            <person name="Henke P."/>
            <person name="Boedeker C."/>
            <person name="Huang S."/>
            <person name="Brinkmann H."/>
            <person name="Rohde M."/>
            <person name="Jarek M."/>
            <person name="Friedl T."/>
            <person name="Seufert S."/>
            <person name="Schumacher M."/>
            <person name="Overmann J."/>
            <person name="Neumann-Schaal M."/>
            <person name="Petersen J."/>
        </authorList>
    </citation>
    <scope>NUCLEOTIDE SEQUENCE [LARGE SCALE GENOMIC DNA]</scope>
    <source>
        <strain evidence="7 8">SAG 1403-4b</strain>
    </source>
</reference>
<feature type="transmembrane region" description="Helical" evidence="6">
    <location>
        <begin position="291"/>
        <end position="315"/>
    </location>
</feature>
<dbReference type="GO" id="GO:0055085">
    <property type="term" value="P:transmembrane transport"/>
    <property type="evidence" value="ECO:0007669"/>
    <property type="project" value="TreeGrafter"/>
</dbReference>
<dbReference type="GO" id="GO:0016020">
    <property type="term" value="C:membrane"/>
    <property type="evidence" value="ECO:0007669"/>
    <property type="project" value="UniProtKB-SubCell"/>
</dbReference>
<accession>A0A433UI40</accession>
<keyword evidence="4 6" id="KW-1133">Transmembrane helix</keyword>
<dbReference type="AlphaFoldDB" id="A0A433UI40"/>
<keyword evidence="5 6" id="KW-0472">Membrane</keyword>
<dbReference type="InterPro" id="IPR002549">
    <property type="entry name" value="AI-2E-like"/>
</dbReference>
<evidence type="ECO:0000256" key="2">
    <source>
        <dbReference type="ARBA" id="ARBA00009773"/>
    </source>
</evidence>
<sequence>MKFGKLLGLLSLIVSLYILWQIRRLMLLFFTAVVLATALNQLVLQIQKLHIKRSWSVLLSIVGFLLLFISLFFLIVPPFISQFQELLKLLPAGISRIQDWLNYLENRFGGETEYIPNFNDFIQQIQPLVRQVFERSFTILTTSINATLELLLVLVLTLMLLADPQPYRQSFIRIFPSFYRRRVDEILSRCATGLGNWTIGALIEMVFIAALSGISLWILQVPLALAHAVLAGLLNFIPNIGPTLSVVFPMAIALIDAPWKAVAVLIVYIVIQNIESYWLTPTVMAQQVALLPAITLTAQIVFATFFGALGLLMAIPLTVITKTWLEEVLFKDILDEWQHHSFLS</sequence>
<keyword evidence="8" id="KW-1185">Reference proteome</keyword>
<dbReference type="Proteomes" id="UP000276103">
    <property type="component" value="Unassembled WGS sequence"/>
</dbReference>
<protein>
    <submittedName>
        <fullName evidence="7">AI-2E family transporter</fullName>
    </submittedName>
</protein>
<comment type="subcellular location">
    <subcellularLocation>
        <location evidence="1">Membrane</location>
        <topology evidence="1">Multi-pass membrane protein</topology>
    </subcellularLocation>
</comment>
<keyword evidence="3 6" id="KW-0812">Transmembrane</keyword>
<dbReference type="RefSeq" id="WP_127056115.1">
    <property type="nucleotide sequence ID" value="NZ_RSCM01000018.1"/>
</dbReference>
<dbReference type="PANTHER" id="PTHR21716:SF62">
    <property type="entry name" value="TRANSPORT PROTEIN YDBI-RELATED"/>
    <property type="match status" value="1"/>
</dbReference>
<organism evidence="7 8">
    <name type="scientific">Trichormus variabilis SAG 1403-4b</name>
    <dbReference type="NCBI Taxonomy" id="447716"/>
    <lineage>
        <taxon>Bacteria</taxon>
        <taxon>Bacillati</taxon>
        <taxon>Cyanobacteriota</taxon>
        <taxon>Cyanophyceae</taxon>
        <taxon>Nostocales</taxon>
        <taxon>Nostocaceae</taxon>
        <taxon>Trichormus</taxon>
    </lineage>
</organism>
<feature type="transmembrane region" description="Helical" evidence="6">
    <location>
        <begin position="244"/>
        <end position="271"/>
    </location>
</feature>
<feature type="transmembrane region" description="Helical" evidence="6">
    <location>
        <begin position="56"/>
        <end position="80"/>
    </location>
</feature>
<evidence type="ECO:0000256" key="1">
    <source>
        <dbReference type="ARBA" id="ARBA00004141"/>
    </source>
</evidence>